<organism evidence="3 4">
    <name type="scientific">Haloferula helveola</name>
    <dbReference type="NCBI Taxonomy" id="490095"/>
    <lineage>
        <taxon>Bacteria</taxon>
        <taxon>Pseudomonadati</taxon>
        <taxon>Verrucomicrobiota</taxon>
        <taxon>Verrucomicrobiia</taxon>
        <taxon>Verrucomicrobiales</taxon>
        <taxon>Verrucomicrobiaceae</taxon>
        <taxon>Haloferula</taxon>
    </lineage>
</organism>
<feature type="chain" id="PRO_5044986378" description="Porin" evidence="2">
    <location>
        <begin position="22"/>
        <end position="397"/>
    </location>
</feature>
<dbReference type="EMBL" id="AP024702">
    <property type="protein sequence ID" value="BCX49640.1"/>
    <property type="molecule type" value="Genomic_DNA"/>
</dbReference>
<sequence length="397" mass="43238">MSTWLRILIAQALTVPALVLAEDGPPQDIARELEAEQRGSGDWLYPLFDDWDRARTRFQEKSQLNWSASYHSVLLGAALGNGFPTGASGDFTLQGVWTPTGYWVDNPTEIRFRMRDRHAYGGRAASELGPDLGAAWGLVDGFSNSGFEVPDFFLRHHFDEAGLELRYGQLSIDSQFGSHQLASSKSFFLNQGFASNPAVAFPRFGAGFTALKTFDNGFSVGLGSTTVQGTQTGDQVNLQLGSDDLFHALQFAYDFKDSNELPRRLQMLVWHSDAVNDANRPEGQGVSFTYEQQLDSAGTRYFIRGAWSDGGAAALDYLVAGGVVFPVNGDDLFGVAASVGRGSSGGQPIQGILETFYRWQPRRNFTVSPDLQLLVGEGLNGGPGVRLIGGLRLKLSF</sequence>
<protein>
    <recommendedName>
        <fullName evidence="5">Porin</fullName>
    </recommendedName>
</protein>
<feature type="signal peptide" evidence="2">
    <location>
        <begin position="1"/>
        <end position="21"/>
    </location>
</feature>
<gene>
    <name evidence="3" type="ORF">HAHE_35480</name>
</gene>
<evidence type="ECO:0008006" key="5">
    <source>
        <dbReference type="Google" id="ProtNLM"/>
    </source>
</evidence>
<comment type="similarity">
    <text evidence="1 2">Belongs to the OprB family.</text>
</comment>
<evidence type="ECO:0000313" key="3">
    <source>
        <dbReference type="EMBL" id="BCX49640.1"/>
    </source>
</evidence>
<evidence type="ECO:0000313" key="4">
    <source>
        <dbReference type="Proteomes" id="UP001374893"/>
    </source>
</evidence>
<dbReference type="Gene3D" id="2.40.160.180">
    <property type="entry name" value="Carbohydrate-selective porin OprB"/>
    <property type="match status" value="1"/>
</dbReference>
<proteinExistence type="inferred from homology"/>
<keyword evidence="4" id="KW-1185">Reference proteome</keyword>
<dbReference type="RefSeq" id="WP_338686325.1">
    <property type="nucleotide sequence ID" value="NZ_AP024702.1"/>
</dbReference>
<dbReference type="InterPro" id="IPR038673">
    <property type="entry name" value="OprB_sf"/>
</dbReference>
<dbReference type="Proteomes" id="UP001374893">
    <property type="component" value="Chromosome"/>
</dbReference>
<reference evidence="3 4" key="1">
    <citation type="submission" date="2021-06" db="EMBL/GenBank/DDBJ databases">
        <title>Complete genome of Haloferula helveola possessing various polysaccharide degrading enzymes.</title>
        <authorList>
            <person name="Takami H."/>
            <person name="Huang C."/>
            <person name="Hamasaki K."/>
        </authorList>
    </citation>
    <scope>NUCLEOTIDE SEQUENCE [LARGE SCALE GENOMIC DNA]</scope>
    <source>
        <strain evidence="3 4">CN-1</strain>
    </source>
</reference>
<dbReference type="Pfam" id="PF04966">
    <property type="entry name" value="OprB"/>
    <property type="match status" value="1"/>
</dbReference>
<name>A0ABM7RH92_9BACT</name>
<dbReference type="InterPro" id="IPR007049">
    <property type="entry name" value="Carb-sel_porin_OprB"/>
</dbReference>
<keyword evidence="2" id="KW-0732">Signal</keyword>
<evidence type="ECO:0000256" key="2">
    <source>
        <dbReference type="RuleBase" id="RU363072"/>
    </source>
</evidence>
<evidence type="ECO:0000256" key="1">
    <source>
        <dbReference type="ARBA" id="ARBA00008769"/>
    </source>
</evidence>
<accession>A0ABM7RH92</accession>